<keyword evidence="2" id="KW-0472">Membrane</keyword>
<keyword evidence="2" id="KW-0812">Transmembrane</keyword>
<keyword evidence="2" id="KW-1133">Transmembrane helix</keyword>
<evidence type="ECO:0000313" key="3">
    <source>
        <dbReference type="EMBL" id="KAK5693690.1"/>
    </source>
</evidence>
<comment type="caution">
    <text evidence="3">The sequence shown here is derived from an EMBL/GenBank/DDBJ whole genome shotgun (WGS) entry which is preliminary data.</text>
</comment>
<evidence type="ECO:0000313" key="4">
    <source>
        <dbReference type="Proteomes" id="UP001310594"/>
    </source>
</evidence>
<sequence>MAAKTFGASIEPTHAGPYQNDALIPPGRLDSPALTPTVSNEDMTGYHDSPVNAPIHSPFYTHPPASFERVHSRQNSKNHIVTYEKDLEAAHNNSTLTPLSAAPTAADDNPFTSKVSVEHSKECKMWPSKQTLMQEKAAERRKKLSSRGCAPVRHWWAKFDRKHKLVMKLILAFLVVGAIVGICVGISVRVHGTYVSRHGAKEIGE</sequence>
<dbReference type="Proteomes" id="UP001310594">
    <property type="component" value="Unassembled WGS sequence"/>
</dbReference>
<reference evidence="3" key="1">
    <citation type="submission" date="2023-08" db="EMBL/GenBank/DDBJ databases">
        <title>Black Yeasts Isolated from many extreme environments.</title>
        <authorList>
            <person name="Coleine C."/>
            <person name="Stajich J.E."/>
            <person name="Selbmann L."/>
        </authorList>
    </citation>
    <scope>NUCLEOTIDE SEQUENCE</scope>
    <source>
        <strain evidence="3">CCFEE 5810</strain>
    </source>
</reference>
<organism evidence="3 4">
    <name type="scientific">Elasticomyces elasticus</name>
    <dbReference type="NCBI Taxonomy" id="574655"/>
    <lineage>
        <taxon>Eukaryota</taxon>
        <taxon>Fungi</taxon>
        <taxon>Dikarya</taxon>
        <taxon>Ascomycota</taxon>
        <taxon>Pezizomycotina</taxon>
        <taxon>Dothideomycetes</taxon>
        <taxon>Dothideomycetidae</taxon>
        <taxon>Mycosphaerellales</taxon>
        <taxon>Teratosphaeriaceae</taxon>
        <taxon>Elasticomyces</taxon>
    </lineage>
</organism>
<name>A0AAN7VV42_9PEZI</name>
<dbReference type="AlphaFoldDB" id="A0AAN7VV42"/>
<proteinExistence type="predicted"/>
<dbReference type="EMBL" id="JAVRQU010000017">
    <property type="protein sequence ID" value="KAK5693690.1"/>
    <property type="molecule type" value="Genomic_DNA"/>
</dbReference>
<evidence type="ECO:0000256" key="2">
    <source>
        <dbReference type="SAM" id="Phobius"/>
    </source>
</evidence>
<evidence type="ECO:0000256" key="1">
    <source>
        <dbReference type="SAM" id="MobiDB-lite"/>
    </source>
</evidence>
<protein>
    <submittedName>
        <fullName evidence="3">Uncharacterized protein</fullName>
    </submittedName>
</protein>
<accession>A0AAN7VV42</accession>
<feature type="region of interest" description="Disordered" evidence="1">
    <location>
        <begin position="1"/>
        <end position="25"/>
    </location>
</feature>
<feature type="transmembrane region" description="Helical" evidence="2">
    <location>
        <begin position="165"/>
        <end position="188"/>
    </location>
</feature>
<gene>
    <name evidence="3" type="ORF">LTR97_010259</name>
</gene>